<name>G8TS08_SULAD</name>
<dbReference type="PANTHER" id="PTHR34071">
    <property type="entry name" value="5-NITROIMIDAZOLE ANTIBIOTICS RESISTANCE PROTEIN, NIMA-FAMILY-RELATED PROTEIN-RELATED"/>
    <property type="match status" value="1"/>
</dbReference>
<dbReference type="KEGG" id="sap:Sulac_0831"/>
<feature type="region of interest" description="Disordered" evidence="1">
    <location>
        <begin position="192"/>
        <end position="218"/>
    </location>
</feature>
<reference evidence="3" key="1">
    <citation type="submission" date="2011-12" db="EMBL/GenBank/DDBJ databases">
        <title>The complete genome of chromosome of Sulfobacillus acidophilus DSM 10332.</title>
        <authorList>
            <person name="Lucas S."/>
            <person name="Han J."/>
            <person name="Lapidus A."/>
            <person name="Bruce D."/>
            <person name="Goodwin L."/>
            <person name="Pitluck S."/>
            <person name="Peters L."/>
            <person name="Kyrpides N."/>
            <person name="Mavromatis K."/>
            <person name="Ivanova N."/>
            <person name="Mikhailova N."/>
            <person name="Chertkov O."/>
            <person name="Saunders E."/>
            <person name="Detter J.C."/>
            <person name="Tapia R."/>
            <person name="Han C."/>
            <person name="Land M."/>
            <person name="Hauser L."/>
            <person name="Markowitz V."/>
            <person name="Cheng J.-F."/>
            <person name="Hugenholtz P."/>
            <person name="Woyke T."/>
            <person name="Wu D."/>
            <person name="Pukall R."/>
            <person name="Gehrich-Schroeter G."/>
            <person name="Schneider S."/>
            <person name="Klenk H.-P."/>
            <person name="Eisen J.A."/>
        </authorList>
    </citation>
    <scope>NUCLEOTIDE SEQUENCE [LARGE SCALE GENOMIC DNA]</scope>
    <source>
        <strain evidence="3">ATCC 700253 / DSM 10332 / NAL</strain>
    </source>
</reference>
<evidence type="ECO:0008006" key="4">
    <source>
        <dbReference type="Google" id="ProtNLM"/>
    </source>
</evidence>
<gene>
    <name evidence="2" type="ordered locus">Sulac_0831</name>
</gene>
<dbReference type="EMBL" id="CP003179">
    <property type="protein sequence ID" value="AEW04334.1"/>
    <property type="molecule type" value="Genomic_DNA"/>
</dbReference>
<evidence type="ECO:0000313" key="3">
    <source>
        <dbReference type="Proteomes" id="UP000005439"/>
    </source>
</evidence>
<proteinExistence type="predicted"/>
<organism evidence="2 3">
    <name type="scientific">Sulfobacillus acidophilus (strain ATCC 700253 / DSM 10332 / NAL)</name>
    <dbReference type="NCBI Taxonomy" id="679936"/>
    <lineage>
        <taxon>Bacteria</taxon>
        <taxon>Bacillati</taxon>
        <taxon>Bacillota</taxon>
        <taxon>Clostridia</taxon>
        <taxon>Eubacteriales</taxon>
        <taxon>Clostridiales Family XVII. Incertae Sedis</taxon>
        <taxon>Sulfobacillus</taxon>
    </lineage>
</organism>
<dbReference type="Pfam" id="PF12900">
    <property type="entry name" value="Pyridox_ox_2"/>
    <property type="match status" value="1"/>
</dbReference>
<dbReference type="PATRIC" id="fig|679936.5.peg.882"/>
<dbReference type="InterPro" id="IPR012349">
    <property type="entry name" value="Split_barrel_FMN-bd"/>
</dbReference>
<reference evidence="2 3" key="2">
    <citation type="journal article" date="2012" name="Stand. Genomic Sci.">
        <title>Complete genome sequence of the moderately thermophilic mineral-sulfide-oxidizing firmicute Sulfobacillus acidophilus type strain (NAL(T)).</title>
        <authorList>
            <person name="Anderson I."/>
            <person name="Chertkov O."/>
            <person name="Chen A."/>
            <person name="Saunders E."/>
            <person name="Lapidus A."/>
            <person name="Nolan M."/>
            <person name="Lucas S."/>
            <person name="Hammon N."/>
            <person name="Deshpande S."/>
            <person name="Cheng J.F."/>
            <person name="Han C."/>
            <person name="Tapia R."/>
            <person name="Goodwin L.A."/>
            <person name="Pitluck S."/>
            <person name="Liolios K."/>
            <person name="Pagani I."/>
            <person name="Ivanova N."/>
            <person name="Mikhailova N."/>
            <person name="Pati A."/>
            <person name="Palaniappan K."/>
            <person name="Land M."/>
            <person name="Pan C."/>
            <person name="Rohde M."/>
            <person name="Pukall R."/>
            <person name="Goker M."/>
            <person name="Detter J.C."/>
            <person name="Woyke T."/>
            <person name="Bristow J."/>
            <person name="Eisen J.A."/>
            <person name="Markowitz V."/>
            <person name="Hugenholtz P."/>
            <person name="Kyrpides N.C."/>
            <person name="Klenk H.P."/>
            <person name="Mavromatis K."/>
        </authorList>
    </citation>
    <scope>NUCLEOTIDE SEQUENCE [LARGE SCALE GENOMIC DNA]</scope>
    <source>
        <strain evidence="3">ATCC 700253 / DSM 10332 / NAL</strain>
    </source>
</reference>
<evidence type="ECO:0000313" key="2">
    <source>
        <dbReference type="EMBL" id="AEW04334.1"/>
    </source>
</evidence>
<dbReference type="Proteomes" id="UP000005439">
    <property type="component" value="Chromosome"/>
</dbReference>
<dbReference type="PANTHER" id="PTHR34071:SF2">
    <property type="entry name" value="FLAVIN-NUCLEOTIDE-BINDING PROTEIN"/>
    <property type="match status" value="1"/>
</dbReference>
<accession>G8TS08</accession>
<dbReference type="HOGENOM" id="CLU_067890_0_1_9"/>
<evidence type="ECO:0000256" key="1">
    <source>
        <dbReference type="SAM" id="MobiDB-lite"/>
    </source>
</evidence>
<dbReference type="SUPFAM" id="SSF50475">
    <property type="entry name" value="FMN-binding split barrel"/>
    <property type="match status" value="1"/>
</dbReference>
<sequence length="218" mass="24394">MPSYPPSSRVRVRRHPERGQYDEATLHAILDQAFLCHVGFQTDGQPYVIPTLYVRIDHAVYLHGARGARLSRVLRQKQPVAIAVTLLDGLVLARSAFHHSVNYRSVVILGQAEEIVAPEEKTSVFQALLTRLTPGRFETVRPPRADELAQTAVFRIPLTEASAKIRQGPPIDDPDDLTWPVWAGIWPIETRLGTPEASPDGDPSVPWPDYPVNWATRE</sequence>
<keyword evidence="3" id="KW-1185">Reference proteome</keyword>
<protein>
    <recommendedName>
        <fullName evidence="4">Pyridoxamine 5'-phosphate oxidase family protein</fullName>
    </recommendedName>
</protein>
<dbReference type="AlphaFoldDB" id="G8TS08"/>
<dbReference type="Gene3D" id="2.30.110.10">
    <property type="entry name" value="Electron Transport, Fmn-binding Protein, Chain A"/>
    <property type="match status" value="1"/>
</dbReference>
<dbReference type="InterPro" id="IPR024747">
    <property type="entry name" value="Pyridox_Oxase-rel"/>
</dbReference>